<dbReference type="Proteomes" id="UP000222310">
    <property type="component" value="Unassembled WGS sequence"/>
</dbReference>
<dbReference type="Gene3D" id="2.30.30.40">
    <property type="entry name" value="SH3 Domains"/>
    <property type="match status" value="1"/>
</dbReference>
<evidence type="ECO:0000313" key="2">
    <source>
        <dbReference type="EMBL" id="PHK03493.1"/>
    </source>
</evidence>
<organism evidence="2 3">
    <name type="scientific">Nostoc linckia z8</name>
    <dbReference type="NCBI Taxonomy" id="1628746"/>
    <lineage>
        <taxon>Bacteria</taxon>
        <taxon>Bacillati</taxon>
        <taxon>Cyanobacteriota</taxon>
        <taxon>Cyanophyceae</taxon>
        <taxon>Nostocales</taxon>
        <taxon>Nostocaceae</taxon>
        <taxon>Nostoc</taxon>
    </lineage>
</organism>
<proteinExistence type="predicted"/>
<dbReference type="Gene3D" id="2.40.50.180">
    <property type="entry name" value="CheA-289, Domain 4"/>
    <property type="match status" value="1"/>
</dbReference>
<dbReference type="PROSITE" id="PS50851">
    <property type="entry name" value="CHEW"/>
    <property type="match status" value="1"/>
</dbReference>
<dbReference type="AlphaFoldDB" id="A0A9Q6EL22"/>
<dbReference type="PANTHER" id="PTHR22617">
    <property type="entry name" value="CHEMOTAXIS SENSOR HISTIDINE KINASE-RELATED"/>
    <property type="match status" value="1"/>
</dbReference>
<name>A0A9Q6EL22_NOSLI</name>
<evidence type="ECO:0000259" key="1">
    <source>
        <dbReference type="PROSITE" id="PS50851"/>
    </source>
</evidence>
<dbReference type="SMART" id="SM00260">
    <property type="entry name" value="CheW"/>
    <property type="match status" value="1"/>
</dbReference>
<comment type="caution">
    <text evidence="2">The sequence shown here is derived from an EMBL/GenBank/DDBJ whole genome shotgun (WGS) entry which is preliminary data.</text>
</comment>
<dbReference type="RefSeq" id="WP_099070667.1">
    <property type="nucleotide sequence ID" value="NZ_LAHD01000037.1"/>
</dbReference>
<feature type="domain" description="CheW-like" evidence="1">
    <location>
        <begin position="1"/>
        <end position="147"/>
    </location>
</feature>
<dbReference type="PANTHER" id="PTHR22617:SF43">
    <property type="entry name" value="PROTEIN PILI"/>
    <property type="match status" value="1"/>
</dbReference>
<dbReference type="InterPro" id="IPR002545">
    <property type="entry name" value="CheW-lke_dom"/>
</dbReference>
<dbReference type="GO" id="GO:0005829">
    <property type="term" value="C:cytosol"/>
    <property type="evidence" value="ECO:0007669"/>
    <property type="project" value="TreeGrafter"/>
</dbReference>
<dbReference type="Pfam" id="PF01584">
    <property type="entry name" value="CheW"/>
    <property type="match status" value="1"/>
</dbReference>
<dbReference type="InterPro" id="IPR039315">
    <property type="entry name" value="CheW"/>
</dbReference>
<reference evidence="2 3" key="1">
    <citation type="submission" date="2015-02" db="EMBL/GenBank/DDBJ databases">
        <title>Nostoc linckia genome annotation.</title>
        <authorList>
            <person name="Zhou Z."/>
        </authorList>
    </citation>
    <scope>NUCLEOTIDE SEQUENCE [LARGE SCALE GENOMIC DNA]</scope>
    <source>
        <strain evidence="3">z8</strain>
    </source>
</reference>
<dbReference type="GeneID" id="57093849"/>
<protein>
    <submittedName>
        <fullName evidence="2">Chemotaxis protein CheW</fullName>
    </submittedName>
</protein>
<accession>A0A9Q6EL22</accession>
<dbReference type="GO" id="GO:0006935">
    <property type="term" value="P:chemotaxis"/>
    <property type="evidence" value="ECO:0007669"/>
    <property type="project" value="InterPro"/>
</dbReference>
<sequence length="160" mass="18043">MLLLILSINNERYAIESRQVVEVIPLVILKSLPHKPEYIAGVFNYRGRIVPVIDLSELMAGKPSCENFSTRIVLVKYWVKNSTEVGEPYILGLMAEQIVETLQKSESEFVDSNIQIDAAPYLGKMIVDTQGMIQCLRIENLLSETQQVNLLAESGRNAEF</sequence>
<gene>
    <name evidence="2" type="ORF">VF08_14995</name>
</gene>
<dbReference type="InterPro" id="IPR036061">
    <property type="entry name" value="CheW-like_dom_sf"/>
</dbReference>
<dbReference type="GO" id="GO:0007165">
    <property type="term" value="P:signal transduction"/>
    <property type="evidence" value="ECO:0007669"/>
    <property type="project" value="InterPro"/>
</dbReference>
<dbReference type="EMBL" id="LAHD01000037">
    <property type="protein sequence ID" value="PHK03493.1"/>
    <property type="molecule type" value="Genomic_DNA"/>
</dbReference>
<dbReference type="SUPFAM" id="SSF50341">
    <property type="entry name" value="CheW-like"/>
    <property type="match status" value="1"/>
</dbReference>
<evidence type="ECO:0000313" key="3">
    <source>
        <dbReference type="Proteomes" id="UP000222310"/>
    </source>
</evidence>